<reference evidence="2" key="1">
    <citation type="submission" date="2021-03" db="EMBL/GenBank/DDBJ databases">
        <authorList>
            <person name="Bekaert M."/>
        </authorList>
    </citation>
    <scope>NUCLEOTIDE SEQUENCE</scope>
</reference>
<feature type="compositionally biased region" description="Basic residues" evidence="1">
    <location>
        <begin position="66"/>
        <end position="76"/>
    </location>
</feature>
<dbReference type="Proteomes" id="UP000683360">
    <property type="component" value="Unassembled WGS sequence"/>
</dbReference>
<organism evidence="2 3">
    <name type="scientific">Mytilus edulis</name>
    <name type="common">Blue mussel</name>
    <dbReference type="NCBI Taxonomy" id="6550"/>
    <lineage>
        <taxon>Eukaryota</taxon>
        <taxon>Metazoa</taxon>
        <taxon>Spiralia</taxon>
        <taxon>Lophotrochozoa</taxon>
        <taxon>Mollusca</taxon>
        <taxon>Bivalvia</taxon>
        <taxon>Autobranchia</taxon>
        <taxon>Pteriomorphia</taxon>
        <taxon>Mytilida</taxon>
        <taxon>Mytiloidea</taxon>
        <taxon>Mytilidae</taxon>
        <taxon>Mytilinae</taxon>
        <taxon>Mytilus</taxon>
    </lineage>
</organism>
<dbReference type="AlphaFoldDB" id="A0A8S3RZI8"/>
<name>A0A8S3RZI8_MYTED</name>
<evidence type="ECO:0000256" key="1">
    <source>
        <dbReference type="SAM" id="MobiDB-lite"/>
    </source>
</evidence>
<gene>
    <name evidence="2" type="ORF">MEDL_28203</name>
</gene>
<proteinExistence type="predicted"/>
<feature type="compositionally biased region" description="Basic residues" evidence="1">
    <location>
        <begin position="39"/>
        <end position="50"/>
    </location>
</feature>
<evidence type="ECO:0000313" key="3">
    <source>
        <dbReference type="Proteomes" id="UP000683360"/>
    </source>
</evidence>
<feature type="region of interest" description="Disordered" evidence="1">
    <location>
        <begin position="168"/>
        <end position="201"/>
    </location>
</feature>
<evidence type="ECO:0000313" key="2">
    <source>
        <dbReference type="EMBL" id="CAG2214213.1"/>
    </source>
</evidence>
<accession>A0A8S3RZI8</accession>
<protein>
    <submittedName>
        <fullName evidence="2">Uncharacterized protein</fullName>
    </submittedName>
</protein>
<keyword evidence="3" id="KW-1185">Reference proteome</keyword>
<sequence length="201" mass="23063">MEPKDELDVSAMFQKMGSKLGWFQYKDMDSALHTLSNSTKKKSSKSRRRKEYSEDGEDQSKSAQKEKKKTKIRKRKEIGQTKLSFSSESPLKDIKGNSMEENVHLSDSSDEFKIPLRRTPGSTDLTRKSRKSKKDKENEEQNPVFGKEEKIKKCSDKSKILQNSMENSANVHSYHKSCTSSPESDFFRFRGTSPGIHTNPQ</sequence>
<feature type="region of interest" description="Disordered" evidence="1">
    <location>
        <begin position="33"/>
        <end position="151"/>
    </location>
</feature>
<feature type="compositionally biased region" description="Polar residues" evidence="1">
    <location>
        <begin position="168"/>
        <end position="183"/>
    </location>
</feature>
<comment type="caution">
    <text evidence="2">The sequence shown here is derived from an EMBL/GenBank/DDBJ whole genome shotgun (WGS) entry which is preliminary data.</text>
</comment>
<dbReference type="EMBL" id="CAJPWZ010001405">
    <property type="protein sequence ID" value="CAG2214213.1"/>
    <property type="molecule type" value="Genomic_DNA"/>
</dbReference>